<feature type="domain" description="Xylose isomerase-like TIM barrel" evidence="1">
    <location>
        <begin position="36"/>
        <end position="268"/>
    </location>
</feature>
<dbReference type="PANTHER" id="PTHR12110:SF47">
    <property type="match status" value="1"/>
</dbReference>
<dbReference type="RefSeq" id="WP_067917619.1">
    <property type="nucleotide sequence ID" value="NZ_BSRZ01000011.1"/>
</dbReference>
<accession>A0A9W6PXG2</accession>
<dbReference type="SUPFAM" id="SSF51658">
    <property type="entry name" value="Xylose isomerase-like"/>
    <property type="match status" value="1"/>
</dbReference>
<reference evidence="2" key="1">
    <citation type="submission" date="2023-02" db="EMBL/GenBank/DDBJ databases">
        <title>Actinomadura rubrobrunea NBRC 14622.</title>
        <authorList>
            <person name="Ichikawa N."/>
            <person name="Sato H."/>
            <person name="Tonouchi N."/>
        </authorList>
    </citation>
    <scope>NUCLEOTIDE SEQUENCE</scope>
    <source>
        <strain evidence="2">NBRC 14622</strain>
    </source>
</reference>
<dbReference type="Gene3D" id="3.20.20.150">
    <property type="entry name" value="Divalent-metal-dependent TIM barrel enzymes"/>
    <property type="match status" value="1"/>
</dbReference>
<evidence type="ECO:0000313" key="3">
    <source>
        <dbReference type="Proteomes" id="UP001165124"/>
    </source>
</evidence>
<comment type="caution">
    <text evidence="2">The sequence shown here is derived from an EMBL/GenBank/DDBJ whole genome shotgun (WGS) entry which is preliminary data.</text>
</comment>
<dbReference type="Proteomes" id="UP001165124">
    <property type="component" value="Unassembled WGS sequence"/>
</dbReference>
<organism evidence="2 3">
    <name type="scientific">Actinomadura rubrobrunea</name>
    <dbReference type="NCBI Taxonomy" id="115335"/>
    <lineage>
        <taxon>Bacteria</taxon>
        <taxon>Bacillati</taxon>
        <taxon>Actinomycetota</taxon>
        <taxon>Actinomycetes</taxon>
        <taxon>Streptosporangiales</taxon>
        <taxon>Thermomonosporaceae</taxon>
        <taxon>Actinomadura</taxon>
    </lineage>
</organism>
<dbReference type="EMBL" id="BSRZ01000011">
    <property type="protein sequence ID" value="GLW65805.1"/>
    <property type="molecule type" value="Genomic_DNA"/>
</dbReference>
<protein>
    <recommendedName>
        <fullName evidence="1">Xylose isomerase-like TIM barrel domain-containing protein</fullName>
    </recommendedName>
</protein>
<name>A0A9W6PXG2_9ACTN</name>
<keyword evidence="3" id="KW-1185">Reference proteome</keyword>
<dbReference type="InterPro" id="IPR013022">
    <property type="entry name" value="Xyl_isomerase-like_TIM-brl"/>
</dbReference>
<evidence type="ECO:0000259" key="1">
    <source>
        <dbReference type="Pfam" id="PF01261"/>
    </source>
</evidence>
<evidence type="ECO:0000313" key="2">
    <source>
        <dbReference type="EMBL" id="GLW65805.1"/>
    </source>
</evidence>
<gene>
    <name evidence="2" type="ORF">Arub01_40490</name>
</gene>
<dbReference type="Pfam" id="PF01261">
    <property type="entry name" value="AP_endonuc_2"/>
    <property type="match status" value="1"/>
</dbReference>
<dbReference type="InterPro" id="IPR050312">
    <property type="entry name" value="IolE/XylAMocC-like"/>
</dbReference>
<dbReference type="PANTHER" id="PTHR12110">
    <property type="entry name" value="HYDROXYPYRUVATE ISOMERASE"/>
    <property type="match status" value="1"/>
</dbReference>
<dbReference type="AlphaFoldDB" id="A0A9W6PXG2"/>
<sequence length="300" mass="33073">MTPQHNGAVPPAIRVPDAPITLSTASVYPEKVPSAFEIAALLGYDGVEIMVSTDASSQDLNVLRRLSDYHQVPIRSIHAPCLLLTQRVWGREPWGKLMRSKEVAEALGADVVVVHPPFRWQREYAREFVQGLARMQEETDVLFAVENMFPLKARGAEAGMYAPDWNPVGQDYPHVTLDLSHTAVSGSDAMDMAEQLGDRLRHVHLADGVGITNKDEHLVPGRGNQPCGPFLERLADTGYRGHIVLEVNTRRASSRTERMEDLAEALAFARLHLAAAASMDDKARTWEVTPGGEISQRGAR</sequence>
<dbReference type="InterPro" id="IPR036237">
    <property type="entry name" value="Xyl_isomerase-like_sf"/>
</dbReference>
<proteinExistence type="predicted"/>